<feature type="region of interest" description="Disordered" evidence="5">
    <location>
        <begin position="1"/>
        <end position="20"/>
    </location>
</feature>
<evidence type="ECO:0000259" key="6">
    <source>
        <dbReference type="Pfam" id="PF04542"/>
    </source>
</evidence>
<keyword evidence="4" id="KW-0804">Transcription</keyword>
<evidence type="ECO:0000256" key="1">
    <source>
        <dbReference type="ARBA" id="ARBA00010641"/>
    </source>
</evidence>
<dbReference type="InterPro" id="IPR007627">
    <property type="entry name" value="RNA_pol_sigma70_r2"/>
</dbReference>
<dbReference type="SUPFAM" id="SSF88659">
    <property type="entry name" value="Sigma3 and sigma4 domains of RNA polymerase sigma factors"/>
    <property type="match status" value="1"/>
</dbReference>
<dbReference type="GO" id="GO:0016987">
    <property type="term" value="F:sigma factor activity"/>
    <property type="evidence" value="ECO:0007669"/>
    <property type="project" value="UniProtKB-KW"/>
</dbReference>
<keyword evidence="2" id="KW-0805">Transcription regulation</keyword>
<dbReference type="Pfam" id="PF04542">
    <property type="entry name" value="Sigma70_r2"/>
    <property type="match status" value="1"/>
</dbReference>
<dbReference type="PANTHER" id="PTHR43133:SF62">
    <property type="entry name" value="RNA POLYMERASE SIGMA FACTOR SIGZ"/>
    <property type="match status" value="1"/>
</dbReference>
<proteinExistence type="inferred from homology"/>
<evidence type="ECO:0000256" key="5">
    <source>
        <dbReference type="SAM" id="MobiDB-lite"/>
    </source>
</evidence>
<dbReference type="Gene3D" id="1.10.1740.10">
    <property type="match status" value="1"/>
</dbReference>
<evidence type="ECO:0000256" key="3">
    <source>
        <dbReference type="ARBA" id="ARBA00023082"/>
    </source>
</evidence>
<gene>
    <name evidence="8" type="ORF">CARN5_2380</name>
</gene>
<dbReference type="InterPro" id="IPR036388">
    <property type="entry name" value="WH-like_DNA-bd_sf"/>
</dbReference>
<dbReference type="InterPro" id="IPR014284">
    <property type="entry name" value="RNA_pol_sigma-70_dom"/>
</dbReference>
<accession>E6QAG1</accession>
<evidence type="ECO:0000256" key="4">
    <source>
        <dbReference type="ARBA" id="ARBA00023163"/>
    </source>
</evidence>
<sequence>MSDEQTPKSPPMSAKARTTEPSAKIADLIGYGNQLELADLWREHKTRLHGYIAKHMNERDAVDDVLQNVFLKANAYLHTVKSRGSITAWLFRIAENAITDYYRARKPWDELPDTLMAPEQEHNYAAELAACLQPFIADLPEIYRTALVLSEIEGLPQREVANRLGISLSGAKSRVQRGKEKLRQRFLECCDIEIGRGGIIGYEPRVTRPPAGAAADAKACVFCVGTPSLGYGAIERHHL</sequence>
<dbReference type="Gene3D" id="1.10.10.10">
    <property type="entry name" value="Winged helix-like DNA-binding domain superfamily/Winged helix DNA-binding domain"/>
    <property type="match status" value="1"/>
</dbReference>
<dbReference type="InterPro" id="IPR013325">
    <property type="entry name" value="RNA_pol_sigma_r2"/>
</dbReference>
<dbReference type="InterPro" id="IPR013324">
    <property type="entry name" value="RNA_pol_sigma_r3/r4-like"/>
</dbReference>
<name>E6QAG1_9ZZZZ</name>
<dbReference type="CDD" id="cd06171">
    <property type="entry name" value="Sigma70_r4"/>
    <property type="match status" value="1"/>
</dbReference>
<evidence type="ECO:0000259" key="7">
    <source>
        <dbReference type="Pfam" id="PF08281"/>
    </source>
</evidence>
<organism evidence="8">
    <name type="scientific">mine drainage metagenome</name>
    <dbReference type="NCBI Taxonomy" id="410659"/>
    <lineage>
        <taxon>unclassified sequences</taxon>
        <taxon>metagenomes</taxon>
        <taxon>ecological metagenomes</taxon>
    </lineage>
</organism>
<dbReference type="GO" id="GO:0003677">
    <property type="term" value="F:DNA binding"/>
    <property type="evidence" value="ECO:0007669"/>
    <property type="project" value="InterPro"/>
</dbReference>
<dbReference type="InterPro" id="IPR014304">
    <property type="entry name" value="RNA_pol_sigma-Z"/>
</dbReference>
<comment type="similarity">
    <text evidence="1">Belongs to the sigma-70 factor family. ECF subfamily.</text>
</comment>
<dbReference type="SUPFAM" id="SSF88946">
    <property type="entry name" value="Sigma2 domain of RNA polymerase sigma factors"/>
    <property type="match status" value="1"/>
</dbReference>
<evidence type="ECO:0000313" key="8">
    <source>
        <dbReference type="EMBL" id="CBI04187.1"/>
    </source>
</evidence>
<keyword evidence="3" id="KW-0731">Sigma factor</keyword>
<dbReference type="InterPro" id="IPR013249">
    <property type="entry name" value="RNA_pol_sigma70_r4_t2"/>
</dbReference>
<dbReference type="Pfam" id="PF08281">
    <property type="entry name" value="Sigma70_r4_2"/>
    <property type="match status" value="1"/>
</dbReference>
<dbReference type="PANTHER" id="PTHR43133">
    <property type="entry name" value="RNA POLYMERASE ECF-TYPE SIGMA FACTO"/>
    <property type="match status" value="1"/>
</dbReference>
<protein>
    <submittedName>
        <fullName evidence="8">RNA polymerase ECF(Extracytoplasmic function)-type sigma factor (Sigma-Z) (Modular protein)</fullName>
    </submittedName>
</protein>
<comment type="caution">
    <text evidence="8">The sequence shown here is derived from an EMBL/GenBank/DDBJ whole genome shotgun (WGS) entry which is preliminary data.</text>
</comment>
<dbReference type="NCBIfam" id="TIGR02937">
    <property type="entry name" value="sigma70-ECF"/>
    <property type="match status" value="1"/>
</dbReference>
<dbReference type="GO" id="GO:0006352">
    <property type="term" value="P:DNA-templated transcription initiation"/>
    <property type="evidence" value="ECO:0007669"/>
    <property type="project" value="InterPro"/>
</dbReference>
<dbReference type="NCBIfam" id="TIGR02959">
    <property type="entry name" value="SigZ"/>
    <property type="match status" value="1"/>
</dbReference>
<dbReference type="EMBL" id="CABP01000051">
    <property type="protein sequence ID" value="CBI04187.1"/>
    <property type="molecule type" value="Genomic_DNA"/>
</dbReference>
<dbReference type="AlphaFoldDB" id="E6QAG1"/>
<evidence type="ECO:0000256" key="2">
    <source>
        <dbReference type="ARBA" id="ARBA00023015"/>
    </source>
</evidence>
<reference evidence="8" key="1">
    <citation type="submission" date="2009-10" db="EMBL/GenBank/DDBJ databases">
        <title>Diversity of trophic interactions inside an arsenic-rich microbial ecosystem.</title>
        <authorList>
            <person name="Bertin P.N."/>
            <person name="Heinrich-Salmeron A."/>
            <person name="Pelletier E."/>
            <person name="Goulhen-Chollet F."/>
            <person name="Arsene-Ploetze F."/>
            <person name="Gallien S."/>
            <person name="Calteau A."/>
            <person name="Vallenet D."/>
            <person name="Casiot C."/>
            <person name="Chane-Woon-Ming B."/>
            <person name="Giloteaux L."/>
            <person name="Barakat M."/>
            <person name="Bonnefoy V."/>
            <person name="Bruneel O."/>
            <person name="Chandler M."/>
            <person name="Cleiss J."/>
            <person name="Duran R."/>
            <person name="Elbaz-Poulichet F."/>
            <person name="Fonknechten N."/>
            <person name="Lauga B."/>
            <person name="Mornico D."/>
            <person name="Ortet P."/>
            <person name="Schaeffer C."/>
            <person name="Siguier P."/>
            <person name="Alexander Thil Smith A."/>
            <person name="Van Dorsselaer A."/>
            <person name="Weissenbach J."/>
            <person name="Medigue C."/>
            <person name="Le Paslier D."/>
        </authorList>
    </citation>
    <scope>NUCLEOTIDE SEQUENCE</scope>
</reference>
<dbReference type="InterPro" id="IPR039425">
    <property type="entry name" value="RNA_pol_sigma-70-like"/>
</dbReference>
<feature type="domain" description="RNA polymerase sigma factor 70 region 4 type 2" evidence="7">
    <location>
        <begin position="135"/>
        <end position="182"/>
    </location>
</feature>
<feature type="domain" description="RNA polymerase sigma-70 region 2" evidence="6">
    <location>
        <begin position="40"/>
        <end position="106"/>
    </location>
</feature>